<dbReference type="PANTHER" id="PTHR30562">
    <property type="entry name" value="UVRC/OXIDOREDUCTASE"/>
    <property type="match status" value="1"/>
</dbReference>
<dbReference type="NCBIfam" id="TIGR00194">
    <property type="entry name" value="uvrC"/>
    <property type="match status" value="1"/>
</dbReference>
<evidence type="ECO:0000259" key="15">
    <source>
        <dbReference type="PROSITE" id="PS50165"/>
    </source>
</evidence>
<dbReference type="AlphaFoldDB" id="A0A5B8RC37"/>
<organism evidence="16">
    <name type="scientific">uncultured organism</name>
    <dbReference type="NCBI Taxonomy" id="155900"/>
    <lineage>
        <taxon>unclassified sequences</taxon>
        <taxon>environmental samples</taxon>
    </lineage>
</organism>
<keyword evidence="4" id="KW-0228">DNA excision</keyword>
<dbReference type="InterPro" id="IPR000305">
    <property type="entry name" value="GIY-YIG_endonuc"/>
</dbReference>
<keyword evidence="2" id="KW-0963">Cytoplasm</keyword>
<proteinExistence type="inferred from homology"/>
<dbReference type="InterPro" id="IPR036876">
    <property type="entry name" value="UVR_dom_sf"/>
</dbReference>
<dbReference type="GO" id="GO:0003677">
    <property type="term" value="F:DNA binding"/>
    <property type="evidence" value="ECO:0007669"/>
    <property type="project" value="InterPro"/>
</dbReference>
<dbReference type="FunFam" id="3.40.1440.10:FF:000001">
    <property type="entry name" value="UvrABC system protein C"/>
    <property type="match status" value="1"/>
</dbReference>
<dbReference type="InterPro" id="IPR010994">
    <property type="entry name" value="RuvA_2-like"/>
</dbReference>
<comment type="similarity">
    <text evidence="9">Belongs to the UvrC family.</text>
</comment>
<evidence type="ECO:0000256" key="9">
    <source>
        <dbReference type="ARBA" id="ARBA00061531"/>
    </source>
</evidence>
<feature type="domain" description="GIY-YIG" evidence="14">
    <location>
        <begin position="20"/>
        <end position="98"/>
    </location>
</feature>
<evidence type="ECO:0000259" key="13">
    <source>
        <dbReference type="PROSITE" id="PS50151"/>
    </source>
</evidence>
<dbReference type="Pfam" id="PF14520">
    <property type="entry name" value="HHH_5"/>
    <property type="match status" value="1"/>
</dbReference>
<dbReference type="Pfam" id="PF08459">
    <property type="entry name" value="UvrC_RNaseH_dom"/>
    <property type="match status" value="1"/>
</dbReference>
<dbReference type="InterPro" id="IPR001943">
    <property type="entry name" value="UVR_dom"/>
</dbReference>
<dbReference type="Gene3D" id="4.10.860.10">
    <property type="entry name" value="UVR domain"/>
    <property type="match status" value="1"/>
</dbReference>
<keyword evidence="3" id="KW-0227">DNA damage</keyword>
<keyword evidence="5" id="KW-0267">Excision nuclease</keyword>
<evidence type="ECO:0000256" key="5">
    <source>
        <dbReference type="ARBA" id="ARBA00022881"/>
    </source>
</evidence>
<dbReference type="GO" id="GO:0009380">
    <property type="term" value="C:excinuclease repair complex"/>
    <property type="evidence" value="ECO:0007669"/>
    <property type="project" value="InterPro"/>
</dbReference>
<dbReference type="InterPro" id="IPR003583">
    <property type="entry name" value="Hlx-hairpin-Hlx_DNA-bd_motif"/>
</dbReference>
<protein>
    <recommendedName>
        <fullName evidence="11">UvrABC system protein C</fullName>
    </recommendedName>
    <alternativeName>
        <fullName evidence="12">Excinuclease ABC subunit C</fullName>
    </alternativeName>
</protein>
<feature type="domain" description="UvrC family homology region profile" evidence="15">
    <location>
        <begin position="258"/>
        <end position="481"/>
    </location>
</feature>
<evidence type="ECO:0000259" key="14">
    <source>
        <dbReference type="PROSITE" id="PS50164"/>
    </source>
</evidence>
<dbReference type="FunFam" id="3.30.420.340:FF:000001">
    <property type="entry name" value="UvrABC system protein C"/>
    <property type="match status" value="1"/>
</dbReference>
<dbReference type="SMART" id="SM00278">
    <property type="entry name" value="HhH1"/>
    <property type="match status" value="2"/>
</dbReference>
<evidence type="ECO:0000256" key="2">
    <source>
        <dbReference type="ARBA" id="ARBA00022490"/>
    </source>
</evidence>
<dbReference type="Pfam" id="PF22920">
    <property type="entry name" value="UvrC_RNaseH"/>
    <property type="match status" value="1"/>
</dbReference>
<evidence type="ECO:0000256" key="11">
    <source>
        <dbReference type="ARBA" id="ARBA00067419"/>
    </source>
</evidence>
<dbReference type="InterPro" id="IPR047296">
    <property type="entry name" value="GIY-YIG_UvrC_Cho"/>
</dbReference>
<dbReference type="CDD" id="cd10434">
    <property type="entry name" value="GIY-YIG_UvrC_Cho"/>
    <property type="match status" value="1"/>
</dbReference>
<keyword evidence="7" id="KW-0742">SOS response</keyword>
<evidence type="ECO:0000256" key="8">
    <source>
        <dbReference type="ARBA" id="ARBA00059452"/>
    </source>
</evidence>
<evidence type="ECO:0000256" key="10">
    <source>
        <dbReference type="ARBA" id="ARBA00062841"/>
    </source>
</evidence>
<dbReference type="GO" id="GO:0006289">
    <property type="term" value="P:nucleotide-excision repair"/>
    <property type="evidence" value="ECO:0007669"/>
    <property type="project" value="InterPro"/>
</dbReference>
<dbReference type="Pfam" id="PF01541">
    <property type="entry name" value="GIY-YIG"/>
    <property type="match status" value="1"/>
</dbReference>
<dbReference type="PROSITE" id="PS50164">
    <property type="entry name" value="GIY_YIG"/>
    <property type="match status" value="1"/>
</dbReference>
<dbReference type="SUPFAM" id="SSF46600">
    <property type="entry name" value="C-terminal UvrC-binding domain of UvrB"/>
    <property type="match status" value="1"/>
</dbReference>
<dbReference type="NCBIfam" id="NF001824">
    <property type="entry name" value="PRK00558.1-5"/>
    <property type="match status" value="1"/>
</dbReference>
<keyword evidence="6" id="KW-0234">DNA repair</keyword>
<dbReference type="EMBL" id="MN079139">
    <property type="protein sequence ID" value="QEA06370.1"/>
    <property type="molecule type" value="Genomic_DNA"/>
</dbReference>
<reference evidence="16" key="1">
    <citation type="submission" date="2019-06" db="EMBL/GenBank/DDBJ databases">
        <authorList>
            <person name="Murdoch R.W."/>
            <person name="Fathepure B."/>
        </authorList>
    </citation>
    <scope>NUCLEOTIDE SEQUENCE</scope>
</reference>
<dbReference type="Gene3D" id="3.30.420.340">
    <property type="entry name" value="UvrC, RNAse H endonuclease domain"/>
    <property type="match status" value="1"/>
</dbReference>
<dbReference type="SMART" id="SM00465">
    <property type="entry name" value="GIYc"/>
    <property type="match status" value="1"/>
</dbReference>
<dbReference type="InterPro" id="IPR050066">
    <property type="entry name" value="UvrABC_protein_C"/>
</dbReference>
<dbReference type="Pfam" id="PF02151">
    <property type="entry name" value="UVR"/>
    <property type="match status" value="1"/>
</dbReference>
<dbReference type="InterPro" id="IPR004791">
    <property type="entry name" value="UvrC"/>
</dbReference>
<dbReference type="GO" id="GO:0009432">
    <property type="term" value="P:SOS response"/>
    <property type="evidence" value="ECO:0007669"/>
    <property type="project" value="UniProtKB-KW"/>
</dbReference>
<evidence type="ECO:0000256" key="12">
    <source>
        <dbReference type="ARBA" id="ARBA00077138"/>
    </source>
</evidence>
<evidence type="ECO:0000256" key="3">
    <source>
        <dbReference type="ARBA" id="ARBA00022763"/>
    </source>
</evidence>
<dbReference type="InterPro" id="IPR035901">
    <property type="entry name" value="GIY-YIG_endonuc_sf"/>
</dbReference>
<feature type="domain" description="UVR" evidence="13">
    <location>
        <begin position="208"/>
        <end position="243"/>
    </location>
</feature>
<comment type="subunit">
    <text evidence="10">Interacts with UvrB in an incision complex.</text>
</comment>
<evidence type="ECO:0000256" key="7">
    <source>
        <dbReference type="ARBA" id="ARBA00023236"/>
    </source>
</evidence>
<dbReference type="FunFam" id="1.10.150.20:FF:000005">
    <property type="entry name" value="UvrABC system protein C"/>
    <property type="match status" value="1"/>
</dbReference>
<dbReference type="SUPFAM" id="SSF47781">
    <property type="entry name" value="RuvA domain 2-like"/>
    <property type="match status" value="1"/>
</dbReference>
<sequence length="609" mass="68555">MSESDRPAFDARAFIRTLPQSPGVYRMLDASGTVIYVGKARNLKRRVSSYFTRQAHNAKTQSMVAQVADMQIAVTHTEAEALILENNLIKELRPRYNVLLRDDKSYPYIHLSTHQRFPRLSFHRGGRQGQGRYFGPFPSASAVRETLNHLQKVFPVRQCRDSFFENRSRPCLQYQIERCTAPCVGYVSEEDYARDVRHVEMFLDGDSNRVIDELVARMERASENLAFEEAARLRDRIAALRTIQERQYVAGAKGDVDVVACRIREAVACVQVFVIRNGTNLGNRTFFPRVPDATDAGEVLYAFIARHYLGGGAPQELIVSDDIEDREVLEEALSGDAGHRVRISPRVRGERRRWLDLALSNADHALSARMSTQASMDRRFEDLQDGLALDAIPERIECFDISHTQGEATVASCVVFNREGPAKSDYRRFNIEGIEGGDDYAAMRQALERRYLRVKRGEAPVPDLLLIDGGRGQLAQAVAVLGEIQLDDEITIVGISKGPRRRPGEEVLYIAGREGEYRLAPDAPGLHLLQQVRDEAHRFAITGHRGRRGRKRTHSVLEDIPGLGPKRRQALLKQFGGLRGVRRAGVEDLARVQGINRALAERIHETLNG</sequence>
<dbReference type="GO" id="GO:0009381">
    <property type="term" value="F:excinuclease ABC activity"/>
    <property type="evidence" value="ECO:0007669"/>
    <property type="project" value="InterPro"/>
</dbReference>
<dbReference type="InterPro" id="IPR001162">
    <property type="entry name" value="UvrC_RNase_H_dom"/>
</dbReference>
<dbReference type="PROSITE" id="PS50165">
    <property type="entry name" value="UVRC"/>
    <property type="match status" value="1"/>
</dbReference>
<evidence type="ECO:0000313" key="16">
    <source>
        <dbReference type="EMBL" id="QEA06370.1"/>
    </source>
</evidence>
<dbReference type="InterPro" id="IPR038476">
    <property type="entry name" value="UvrC_RNase_H_dom_sf"/>
</dbReference>
<evidence type="ECO:0000256" key="4">
    <source>
        <dbReference type="ARBA" id="ARBA00022769"/>
    </source>
</evidence>
<gene>
    <name evidence="16" type="primary">uvrC</name>
    <name evidence="16" type="ORF">KBTEX_02705</name>
</gene>
<dbReference type="Gene3D" id="3.40.1440.10">
    <property type="entry name" value="GIY-YIG endonuclease"/>
    <property type="match status" value="1"/>
</dbReference>
<evidence type="ECO:0000256" key="6">
    <source>
        <dbReference type="ARBA" id="ARBA00023204"/>
    </source>
</evidence>
<dbReference type="FunFam" id="4.10.860.10:FF:000002">
    <property type="entry name" value="UvrABC system protein C"/>
    <property type="match status" value="1"/>
</dbReference>
<dbReference type="HAMAP" id="MF_00203">
    <property type="entry name" value="UvrC"/>
    <property type="match status" value="1"/>
</dbReference>
<comment type="function">
    <text evidence="8">The UvrABC repair system catalyzes the recognition and processing of DNA lesions. UvrC both incises the 5' and 3' sides of the lesion. The N-terminal half is responsible for the 3' incision and the C-terminal half is responsible for the 5' incision.</text>
</comment>
<dbReference type="PANTHER" id="PTHR30562:SF1">
    <property type="entry name" value="UVRABC SYSTEM PROTEIN C"/>
    <property type="match status" value="1"/>
</dbReference>
<accession>A0A5B8RC37</accession>
<dbReference type="PROSITE" id="PS50151">
    <property type="entry name" value="UVR"/>
    <property type="match status" value="1"/>
</dbReference>
<comment type="subcellular location">
    <subcellularLocation>
        <location evidence="1">Cytoplasm</location>
    </subcellularLocation>
</comment>
<name>A0A5B8RC37_9ZZZZ</name>
<evidence type="ECO:0000256" key="1">
    <source>
        <dbReference type="ARBA" id="ARBA00004496"/>
    </source>
</evidence>
<dbReference type="SUPFAM" id="SSF82771">
    <property type="entry name" value="GIY-YIG endonuclease"/>
    <property type="match status" value="1"/>
</dbReference>
<dbReference type="Gene3D" id="1.10.150.20">
    <property type="entry name" value="5' to 3' exonuclease, C-terminal subdomain"/>
    <property type="match status" value="1"/>
</dbReference>